<dbReference type="AlphaFoldDB" id="A0A399J7K2"/>
<evidence type="ECO:0000313" key="1">
    <source>
        <dbReference type="EMBL" id="RII41284.1"/>
    </source>
</evidence>
<dbReference type="Proteomes" id="UP000265419">
    <property type="component" value="Unassembled WGS sequence"/>
</dbReference>
<evidence type="ECO:0008006" key="3">
    <source>
        <dbReference type="Google" id="ProtNLM"/>
    </source>
</evidence>
<sequence>WQDGGKTNITNAILLCNFHHHEIDRGRLKVTHHSGTHVRFDQKYTVEPSWTPPTRAHYRPTG</sequence>
<gene>
    <name evidence="1" type="ORF">DWB68_13560</name>
</gene>
<feature type="non-terminal residue" evidence="1">
    <location>
        <position position="1"/>
    </location>
</feature>
<dbReference type="EMBL" id="QQXK01000031">
    <property type="protein sequence ID" value="RII41284.1"/>
    <property type="molecule type" value="Genomic_DNA"/>
</dbReference>
<accession>A0A399J7K2</accession>
<organism evidence="1 2">
    <name type="scientific">Galactobacter valiniphilus</name>
    <dbReference type="NCBI Taxonomy" id="2676122"/>
    <lineage>
        <taxon>Bacteria</taxon>
        <taxon>Bacillati</taxon>
        <taxon>Actinomycetota</taxon>
        <taxon>Actinomycetes</taxon>
        <taxon>Micrococcales</taxon>
        <taxon>Micrococcaceae</taxon>
        <taxon>Galactobacter</taxon>
    </lineage>
</organism>
<evidence type="ECO:0000313" key="2">
    <source>
        <dbReference type="Proteomes" id="UP000265419"/>
    </source>
</evidence>
<proteinExistence type="predicted"/>
<protein>
    <recommendedName>
        <fullName evidence="3">HNH endonuclease</fullName>
    </recommendedName>
</protein>
<reference evidence="1 2" key="1">
    <citation type="submission" date="2018-07" db="EMBL/GenBank/DDBJ databases">
        <title>Arthrobacter sp. nov., isolated from raw cow's milk with high bacterial count.</title>
        <authorList>
            <person name="Hahne J."/>
            <person name="Isele D."/>
            <person name="Lipski A."/>
        </authorList>
    </citation>
    <scope>NUCLEOTIDE SEQUENCE [LARGE SCALE GENOMIC DNA]</scope>
    <source>
        <strain evidence="1 2">JZ R-35</strain>
    </source>
</reference>
<keyword evidence="2" id="KW-1185">Reference proteome</keyword>
<comment type="caution">
    <text evidence="1">The sequence shown here is derived from an EMBL/GenBank/DDBJ whole genome shotgun (WGS) entry which is preliminary data.</text>
</comment>
<name>A0A399J7K2_9MICC</name>